<dbReference type="Proteomes" id="UP001429354">
    <property type="component" value="Unassembled WGS sequence"/>
</dbReference>
<name>A0ABX0ADS7_9GAMM</name>
<proteinExistence type="predicted"/>
<organism evidence="1 2">
    <name type="scientific">Pseudoxanthomonas gei</name>
    <dbReference type="NCBI Taxonomy" id="1383030"/>
    <lineage>
        <taxon>Bacteria</taxon>
        <taxon>Pseudomonadati</taxon>
        <taxon>Pseudomonadota</taxon>
        <taxon>Gammaproteobacteria</taxon>
        <taxon>Lysobacterales</taxon>
        <taxon>Lysobacteraceae</taxon>
        <taxon>Pseudoxanthomonas</taxon>
    </lineage>
</organism>
<gene>
    <name evidence="1" type="ORF">DT603_09290</name>
</gene>
<accession>A0ABX0ADS7</accession>
<evidence type="ECO:0000313" key="2">
    <source>
        <dbReference type="Proteomes" id="UP001429354"/>
    </source>
</evidence>
<comment type="caution">
    <text evidence="1">The sequence shown here is derived from an EMBL/GenBank/DDBJ whole genome shotgun (WGS) entry which is preliminary data.</text>
</comment>
<sequence length="93" mass="10723">MLVDRLKELSADVIRWRELGILEMSGKTARGEHEQRKKFCYVEDVEVGETRCFDAHAYFTGGIPGRIHFFVDTDRYELVVAYAGFKIDRHIGG</sequence>
<keyword evidence="2" id="KW-1185">Reference proteome</keyword>
<dbReference type="EMBL" id="QOVG01000005">
    <property type="protein sequence ID" value="NDK39033.1"/>
    <property type="molecule type" value="Genomic_DNA"/>
</dbReference>
<reference evidence="1 2" key="1">
    <citation type="submission" date="2018-07" db="EMBL/GenBank/DDBJ databases">
        <title>Whole genome Sequencing of Pseudoxanthomonas gei KCTC 32298 (T).</title>
        <authorList>
            <person name="Kumar S."/>
            <person name="Bansal K."/>
            <person name="Kaur A."/>
            <person name="Patil P."/>
            <person name="Sharma S."/>
            <person name="Patil P.B."/>
        </authorList>
    </citation>
    <scope>NUCLEOTIDE SEQUENCE [LARGE SCALE GENOMIC DNA]</scope>
    <source>
        <strain evidence="1 2">KCTC 32298</strain>
    </source>
</reference>
<protein>
    <submittedName>
        <fullName evidence="1">Uncharacterized protein</fullName>
    </submittedName>
</protein>
<evidence type="ECO:0000313" key="1">
    <source>
        <dbReference type="EMBL" id="NDK39033.1"/>
    </source>
</evidence>